<dbReference type="Proteomes" id="UP000233766">
    <property type="component" value="Unassembled WGS sequence"/>
</dbReference>
<evidence type="ECO:0000313" key="5">
    <source>
        <dbReference type="EMBL" id="PKV78567.1"/>
    </source>
</evidence>
<comment type="subcellular location">
    <subcellularLocation>
        <location evidence="1">Cytoplasm</location>
    </subcellularLocation>
</comment>
<evidence type="ECO:0000256" key="3">
    <source>
        <dbReference type="ARBA" id="ARBA00022490"/>
    </source>
</evidence>
<gene>
    <name evidence="5" type="ORF">ATK86_2941</name>
</gene>
<dbReference type="Pfam" id="PF14011">
    <property type="entry name" value="ESX-1_EspG"/>
    <property type="match status" value="1"/>
</dbReference>
<evidence type="ECO:0000313" key="6">
    <source>
        <dbReference type="Proteomes" id="UP000233766"/>
    </source>
</evidence>
<comment type="caution">
    <text evidence="5">The sequence shown here is derived from an EMBL/GenBank/DDBJ whole genome shotgun (WGS) entry which is preliminary data.</text>
</comment>
<sequence>MTVLGTGSGGSLLGAVVLSLDDMQFLLEKLEFDEMPVVLDAMGRYDNVTAHDAAMNVAEAALAERELLFGQDVAPELAERLRVLYRPQWIIALRWVVAGQVNRFCLAQGDDRAVVALRGPESYVIDDAGLDLPGAVLQALGPVEALELYGMNAPTEQLAPIFGDTGDAAATTKRLTEVGNPATDAQVLASALVEIHSYAEIVGVAYGDGTRDIQDNHIAVFNTRAGRFIITASVADDGVKWSSIASGTNARLRTAVADLIDSLPVRTEFPTAAASNPA</sequence>
<evidence type="ECO:0000256" key="2">
    <source>
        <dbReference type="ARBA" id="ARBA00006411"/>
    </source>
</evidence>
<dbReference type="EMBL" id="PJMW01000002">
    <property type="protein sequence ID" value="PKV78567.1"/>
    <property type="molecule type" value="Genomic_DNA"/>
</dbReference>
<dbReference type="OrthoDB" id="3681944at2"/>
<dbReference type="RefSeq" id="WP_101464987.1">
    <property type="nucleotide sequence ID" value="NZ_PJMW01000002.1"/>
</dbReference>
<evidence type="ECO:0000256" key="4">
    <source>
        <dbReference type="ARBA" id="ARBA00023186"/>
    </source>
</evidence>
<reference evidence="5 6" key="1">
    <citation type="submission" date="2017-12" db="EMBL/GenBank/DDBJ databases">
        <title>Sequencing the genomes of 1000 Actinobacteria strains.</title>
        <authorList>
            <person name="Klenk H.-P."/>
        </authorList>
    </citation>
    <scope>NUCLEOTIDE SEQUENCE [LARGE SCALE GENOMIC DNA]</scope>
    <source>
        <strain evidence="5 6">DSM 44489</strain>
    </source>
</reference>
<dbReference type="AlphaFoldDB" id="A0A2N3VAB9"/>
<evidence type="ECO:0000256" key="1">
    <source>
        <dbReference type="ARBA" id="ARBA00004496"/>
    </source>
</evidence>
<comment type="similarity">
    <text evidence="2">Belongs to the EspG family.</text>
</comment>
<proteinExistence type="inferred from homology"/>
<dbReference type="InterPro" id="IPR025734">
    <property type="entry name" value="EspG"/>
</dbReference>
<keyword evidence="3" id="KW-0963">Cytoplasm</keyword>
<name>A0A2N3VAB9_9NOCA</name>
<organism evidence="5 6">
    <name type="scientific">Nocardia fluminea</name>
    <dbReference type="NCBI Taxonomy" id="134984"/>
    <lineage>
        <taxon>Bacteria</taxon>
        <taxon>Bacillati</taxon>
        <taxon>Actinomycetota</taxon>
        <taxon>Actinomycetes</taxon>
        <taxon>Mycobacteriales</taxon>
        <taxon>Nocardiaceae</taxon>
        <taxon>Nocardia</taxon>
    </lineage>
</organism>
<accession>A0A2N3VAB9</accession>
<keyword evidence="6" id="KW-1185">Reference proteome</keyword>
<protein>
    <submittedName>
        <fullName evidence="5">ESAT-6 protein secretion system EspG family protein</fullName>
    </submittedName>
</protein>
<keyword evidence="4" id="KW-0143">Chaperone</keyword>